<dbReference type="EMBL" id="VSSQ01023341">
    <property type="protein sequence ID" value="MPM70207.1"/>
    <property type="molecule type" value="Genomic_DNA"/>
</dbReference>
<accession>A0A645BYF7</accession>
<comment type="caution">
    <text evidence="2">The sequence shown here is derived from an EMBL/GenBank/DDBJ whole genome shotgun (WGS) entry which is preliminary data.</text>
</comment>
<dbReference type="AlphaFoldDB" id="A0A645BYF7"/>
<gene>
    <name evidence="2" type="ORF">SDC9_117160</name>
</gene>
<feature type="compositionally biased region" description="Polar residues" evidence="1">
    <location>
        <begin position="9"/>
        <end position="24"/>
    </location>
</feature>
<evidence type="ECO:0000313" key="2">
    <source>
        <dbReference type="EMBL" id="MPM70207.1"/>
    </source>
</evidence>
<feature type="region of interest" description="Disordered" evidence="1">
    <location>
        <begin position="1"/>
        <end position="24"/>
    </location>
</feature>
<proteinExistence type="predicted"/>
<protein>
    <submittedName>
        <fullName evidence="2">Uncharacterized protein</fullName>
    </submittedName>
</protein>
<reference evidence="2" key="1">
    <citation type="submission" date="2019-08" db="EMBL/GenBank/DDBJ databases">
        <authorList>
            <person name="Kucharzyk K."/>
            <person name="Murdoch R.W."/>
            <person name="Higgins S."/>
            <person name="Loffler F."/>
        </authorList>
    </citation>
    <scope>NUCLEOTIDE SEQUENCE</scope>
</reference>
<organism evidence="2">
    <name type="scientific">bioreactor metagenome</name>
    <dbReference type="NCBI Taxonomy" id="1076179"/>
    <lineage>
        <taxon>unclassified sequences</taxon>
        <taxon>metagenomes</taxon>
        <taxon>ecological metagenomes</taxon>
    </lineage>
</organism>
<evidence type="ECO:0000256" key="1">
    <source>
        <dbReference type="SAM" id="MobiDB-lite"/>
    </source>
</evidence>
<sequence>MWKMKSSRPSKLWQTPKNAANRTTWSTSKTNIERAKAQTLSLPIGSEIRPRRQPSSNEPLAFCADCLKWTPMQWLPVKERGKKAETWFQCEHCHGCHLTLRYLSADEAGKRLQTGVQRLKIVARWRARASAL</sequence>
<name>A0A645BYF7_9ZZZZ</name>